<sequence length="133" mass="14641">MPRSQDAQVVGLDACTATQVDEARVDAARSLLITQEESGRIADAFALLSDPGRVRVLFALLEAGETCVCDLAEMIHMSPSALSHGLRLLRTAGVVTNRRDGRMIRYRLADSHVRLLLDITREHLGHTADHREV</sequence>
<dbReference type="NCBIfam" id="NF033788">
    <property type="entry name" value="HTH_metalloreg"/>
    <property type="match status" value="1"/>
</dbReference>
<dbReference type="InterPro" id="IPR011991">
    <property type="entry name" value="ArsR-like_HTH"/>
</dbReference>
<keyword evidence="6" id="KW-1185">Reference proteome</keyword>
<organism evidence="5 6">
    <name type="scientific">Gulosibacter bifidus</name>
    <dbReference type="NCBI Taxonomy" id="272239"/>
    <lineage>
        <taxon>Bacteria</taxon>
        <taxon>Bacillati</taxon>
        <taxon>Actinomycetota</taxon>
        <taxon>Actinomycetes</taxon>
        <taxon>Micrococcales</taxon>
        <taxon>Microbacteriaceae</taxon>
        <taxon>Gulosibacter</taxon>
    </lineage>
</organism>
<dbReference type="SUPFAM" id="SSF46785">
    <property type="entry name" value="Winged helix' DNA-binding domain"/>
    <property type="match status" value="1"/>
</dbReference>
<evidence type="ECO:0000256" key="1">
    <source>
        <dbReference type="ARBA" id="ARBA00023015"/>
    </source>
</evidence>
<dbReference type="InterPro" id="IPR051011">
    <property type="entry name" value="Metal_resp_trans_reg"/>
</dbReference>
<evidence type="ECO:0000313" key="6">
    <source>
        <dbReference type="Proteomes" id="UP001597453"/>
    </source>
</evidence>
<dbReference type="Proteomes" id="UP001597453">
    <property type="component" value="Unassembled WGS sequence"/>
</dbReference>
<gene>
    <name evidence="5" type="ORF">ACFSUQ_08680</name>
</gene>
<comment type="caution">
    <text evidence="5">The sequence shown here is derived from an EMBL/GenBank/DDBJ whole genome shotgun (WGS) entry which is preliminary data.</text>
</comment>
<keyword evidence="1" id="KW-0805">Transcription regulation</keyword>
<dbReference type="InterPro" id="IPR036390">
    <property type="entry name" value="WH_DNA-bd_sf"/>
</dbReference>
<dbReference type="InterPro" id="IPR001845">
    <property type="entry name" value="HTH_ArsR_DNA-bd_dom"/>
</dbReference>
<evidence type="ECO:0000256" key="3">
    <source>
        <dbReference type="ARBA" id="ARBA00023163"/>
    </source>
</evidence>
<keyword evidence="2" id="KW-0238">DNA-binding</keyword>
<dbReference type="CDD" id="cd00090">
    <property type="entry name" value="HTH_ARSR"/>
    <property type="match status" value="1"/>
</dbReference>
<dbReference type="PRINTS" id="PR00778">
    <property type="entry name" value="HTHARSR"/>
</dbReference>
<dbReference type="RefSeq" id="WP_306301617.1">
    <property type="nucleotide sequence ID" value="NZ_JBHUNF010000005.1"/>
</dbReference>
<dbReference type="PROSITE" id="PS50987">
    <property type="entry name" value="HTH_ARSR_2"/>
    <property type="match status" value="1"/>
</dbReference>
<evidence type="ECO:0000259" key="4">
    <source>
        <dbReference type="PROSITE" id="PS50987"/>
    </source>
</evidence>
<dbReference type="PANTHER" id="PTHR43132">
    <property type="entry name" value="ARSENICAL RESISTANCE OPERON REPRESSOR ARSR-RELATED"/>
    <property type="match status" value="1"/>
</dbReference>
<name>A0ABW5RKD7_9MICO</name>
<dbReference type="InterPro" id="IPR036388">
    <property type="entry name" value="WH-like_DNA-bd_sf"/>
</dbReference>
<dbReference type="PANTHER" id="PTHR43132:SF6">
    <property type="entry name" value="HTH-TYPE TRANSCRIPTIONAL REPRESSOR CZRA"/>
    <property type="match status" value="1"/>
</dbReference>
<evidence type="ECO:0000256" key="2">
    <source>
        <dbReference type="ARBA" id="ARBA00023125"/>
    </source>
</evidence>
<accession>A0ABW5RKD7</accession>
<keyword evidence="3" id="KW-0804">Transcription</keyword>
<protein>
    <submittedName>
        <fullName evidence="5">ArsR/SmtB family transcription factor</fullName>
    </submittedName>
</protein>
<evidence type="ECO:0000313" key="5">
    <source>
        <dbReference type="EMBL" id="MFD2675364.1"/>
    </source>
</evidence>
<dbReference type="Gene3D" id="1.10.10.10">
    <property type="entry name" value="Winged helix-like DNA-binding domain superfamily/Winged helix DNA-binding domain"/>
    <property type="match status" value="1"/>
</dbReference>
<proteinExistence type="predicted"/>
<dbReference type="SMART" id="SM00418">
    <property type="entry name" value="HTH_ARSR"/>
    <property type="match status" value="1"/>
</dbReference>
<reference evidence="6" key="1">
    <citation type="journal article" date="2019" name="Int. J. Syst. Evol. Microbiol.">
        <title>The Global Catalogue of Microorganisms (GCM) 10K type strain sequencing project: providing services to taxonomists for standard genome sequencing and annotation.</title>
        <authorList>
            <consortium name="The Broad Institute Genomics Platform"/>
            <consortium name="The Broad Institute Genome Sequencing Center for Infectious Disease"/>
            <person name="Wu L."/>
            <person name="Ma J."/>
        </authorList>
    </citation>
    <scope>NUCLEOTIDE SEQUENCE [LARGE SCALE GENOMIC DNA]</scope>
    <source>
        <strain evidence="6">TISTR 1511</strain>
    </source>
</reference>
<dbReference type="Pfam" id="PF01022">
    <property type="entry name" value="HTH_5"/>
    <property type="match status" value="1"/>
</dbReference>
<dbReference type="EMBL" id="JBHUNF010000005">
    <property type="protein sequence ID" value="MFD2675364.1"/>
    <property type="molecule type" value="Genomic_DNA"/>
</dbReference>
<feature type="domain" description="HTH arsR-type" evidence="4">
    <location>
        <begin position="33"/>
        <end position="128"/>
    </location>
</feature>